<keyword evidence="1" id="KW-0812">Transmembrane</keyword>
<gene>
    <name evidence="2" type="ORF">P5673_031551</name>
</gene>
<reference evidence="2" key="1">
    <citation type="journal article" date="2023" name="G3 (Bethesda)">
        <title>Whole genome assembly and annotation of the endangered Caribbean coral Acropora cervicornis.</title>
        <authorList>
            <person name="Selwyn J.D."/>
            <person name="Vollmer S.V."/>
        </authorList>
    </citation>
    <scope>NUCLEOTIDE SEQUENCE</scope>
    <source>
        <strain evidence="2">K2</strain>
    </source>
</reference>
<dbReference type="EMBL" id="JARQWQ010000150">
    <property type="protein sequence ID" value="KAK2548316.1"/>
    <property type="molecule type" value="Genomic_DNA"/>
</dbReference>
<evidence type="ECO:0000256" key="1">
    <source>
        <dbReference type="SAM" id="Phobius"/>
    </source>
</evidence>
<proteinExistence type="predicted"/>
<dbReference type="AlphaFoldDB" id="A0AAD9PSY4"/>
<evidence type="ECO:0000313" key="2">
    <source>
        <dbReference type="EMBL" id="KAK2548316.1"/>
    </source>
</evidence>
<sequence length="84" mass="9316">MAVNREDGRGGRFETLAPRGLVFAPGTKYERIMGSFALDKSDIFFYAVLLVELVWLCGSFAEKCGKANKSSRKCASKTIFCLKI</sequence>
<reference evidence="2" key="2">
    <citation type="journal article" date="2023" name="Science">
        <title>Genomic signatures of disease resistance in endangered staghorn corals.</title>
        <authorList>
            <person name="Vollmer S.V."/>
            <person name="Selwyn J.D."/>
            <person name="Despard B.A."/>
            <person name="Roesel C.L."/>
        </authorList>
    </citation>
    <scope>NUCLEOTIDE SEQUENCE</scope>
    <source>
        <strain evidence="2">K2</strain>
    </source>
</reference>
<feature type="transmembrane region" description="Helical" evidence="1">
    <location>
        <begin position="43"/>
        <end position="61"/>
    </location>
</feature>
<evidence type="ECO:0000313" key="3">
    <source>
        <dbReference type="Proteomes" id="UP001249851"/>
    </source>
</evidence>
<protein>
    <submittedName>
        <fullName evidence="2">Uncharacterized protein</fullName>
    </submittedName>
</protein>
<comment type="caution">
    <text evidence="2">The sequence shown here is derived from an EMBL/GenBank/DDBJ whole genome shotgun (WGS) entry which is preliminary data.</text>
</comment>
<name>A0AAD9PSY4_ACRCE</name>
<organism evidence="2 3">
    <name type="scientific">Acropora cervicornis</name>
    <name type="common">Staghorn coral</name>
    <dbReference type="NCBI Taxonomy" id="6130"/>
    <lineage>
        <taxon>Eukaryota</taxon>
        <taxon>Metazoa</taxon>
        <taxon>Cnidaria</taxon>
        <taxon>Anthozoa</taxon>
        <taxon>Hexacorallia</taxon>
        <taxon>Scleractinia</taxon>
        <taxon>Astrocoeniina</taxon>
        <taxon>Acroporidae</taxon>
        <taxon>Acropora</taxon>
    </lineage>
</organism>
<accession>A0AAD9PSY4</accession>
<keyword evidence="1" id="KW-1133">Transmembrane helix</keyword>
<dbReference type="Proteomes" id="UP001249851">
    <property type="component" value="Unassembled WGS sequence"/>
</dbReference>
<keyword evidence="3" id="KW-1185">Reference proteome</keyword>
<keyword evidence="1" id="KW-0472">Membrane</keyword>